<dbReference type="InterPro" id="IPR000897">
    <property type="entry name" value="SRP54_GTPase_dom"/>
</dbReference>
<keyword evidence="3 10" id="KW-0547">Nucleotide-binding</keyword>
<dbReference type="InterPro" id="IPR013822">
    <property type="entry name" value="Signal_recog_particl_SRP54_hlx"/>
</dbReference>
<evidence type="ECO:0000256" key="10">
    <source>
        <dbReference type="HAMAP-Rule" id="MF_00306"/>
    </source>
</evidence>
<comment type="similarity">
    <text evidence="1 10">Belongs to the GTP-binding SRP family. SRP54 subfamily.</text>
</comment>
<comment type="catalytic activity">
    <reaction evidence="9 10">
        <text>GTP + H2O = GDP + phosphate + H(+)</text>
        <dbReference type="Rhea" id="RHEA:19669"/>
        <dbReference type="ChEBI" id="CHEBI:15377"/>
        <dbReference type="ChEBI" id="CHEBI:15378"/>
        <dbReference type="ChEBI" id="CHEBI:37565"/>
        <dbReference type="ChEBI" id="CHEBI:43474"/>
        <dbReference type="ChEBI" id="CHEBI:58189"/>
        <dbReference type="EC" id="3.6.5.4"/>
    </reaction>
</comment>
<proteinExistence type="inferred from homology"/>
<sequence>MFNFLANRITKSINKIAKKTLISEEDIVEVSREIKLSLLEADVNLSIVKKFVKNVREKAINANIHSSLNASQQFIKIVKDELVDVLGKTPQKINIEHKPHIIMMVGLQGSGKTTTAAKLAFFHRKKKLVEKPILIAADVYRPAAIEQLVTLAKNVSIDYYEEGVKEDIVGIVKNGLKKAKANNHDMIIVDTAGRLSIDEKLMNELVEIKKAIKPDEIIFVADAMSGQDIVNVAQTFHDRLKLTSSIITKLDGDARGGAALSIRELLKLPIKFIGTGENISNIDLFYPERMAERILGMGDVLSLIEQAQDVIDEKKANKMMNRFVTGQFTLNDLLENLQQMKKMGKLSKILQMIPGANKISQDKINAAEKKSYVYEILISSMTAAERKNPKLLKDASRKNRVIKGSGRSRQEFNLLLSEYEQMASKVKSISKSIKGGTFDPSQLSGAGGIF</sequence>
<dbReference type="InterPro" id="IPR004780">
    <property type="entry name" value="SRP"/>
</dbReference>
<dbReference type="PANTHER" id="PTHR11564">
    <property type="entry name" value="SIGNAL RECOGNITION PARTICLE 54K PROTEIN SRP54"/>
    <property type="match status" value="1"/>
</dbReference>
<keyword evidence="7 10" id="KW-0733">Signal recognition particle</keyword>
<dbReference type="CDD" id="cd18539">
    <property type="entry name" value="SRP_G"/>
    <property type="match status" value="1"/>
</dbReference>
<dbReference type="RefSeq" id="WP_129722561.1">
    <property type="nucleotide sequence ID" value="NZ_CP101808.1"/>
</dbReference>
<dbReference type="SUPFAM" id="SSF47364">
    <property type="entry name" value="Domain of the SRP/SRP receptor G-proteins"/>
    <property type="match status" value="1"/>
</dbReference>
<dbReference type="InterPro" id="IPR027417">
    <property type="entry name" value="P-loop_NTPase"/>
</dbReference>
<feature type="binding site" evidence="10">
    <location>
        <begin position="106"/>
        <end position="113"/>
    </location>
    <ligand>
        <name>GTP</name>
        <dbReference type="ChEBI" id="CHEBI:37565"/>
    </ligand>
</feature>
<evidence type="ECO:0000313" key="12">
    <source>
        <dbReference type="EMBL" id="UUD37001.1"/>
    </source>
</evidence>
<feature type="domain" description="SRP54-type proteins GTP-binding" evidence="11">
    <location>
        <begin position="269"/>
        <end position="282"/>
    </location>
</feature>
<dbReference type="Proteomes" id="UP001059576">
    <property type="component" value="Chromosome"/>
</dbReference>
<dbReference type="PANTHER" id="PTHR11564:SF5">
    <property type="entry name" value="SIGNAL RECOGNITION PARTICLE SUBUNIT SRP54"/>
    <property type="match status" value="1"/>
</dbReference>
<dbReference type="EMBL" id="CP101808">
    <property type="protein sequence ID" value="UUD37001.1"/>
    <property type="molecule type" value="Genomic_DNA"/>
</dbReference>
<dbReference type="NCBIfam" id="TIGR00959">
    <property type="entry name" value="ffh"/>
    <property type="match status" value="1"/>
</dbReference>
<dbReference type="SUPFAM" id="SSF47446">
    <property type="entry name" value="Signal peptide-binding domain"/>
    <property type="match status" value="1"/>
</dbReference>
<evidence type="ECO:0000256" key="7">
    <source>
        <dbReference type="ARBA" id="ARBA00023135"/>
    </source>
</evidence>
<name>A0ABY5J391_9BACT</name>
<evidence type="ECO:0000256" key="9">
    <source>
        <dbReference type="ARBA" id="ARBA00048027"/>
    </source>
</evidence>
<dbReference type="SMART" id="SM00963">
    <property type="entry name" value="SRP54_N"/>
    <property type="match status" value="1"/>
</dbReference>
<dbReference type="InterPro" id="IPR042101">
    <property type="entry name" value="SRP54_N_sf"/>
</dbReference>
<dbReference type="Gene3D" id="1.20.120.140">
    <property type="entry name" value="Signal recognition particle SRP54, nucleotide-binding domain"/>
    <property type="match status" value="1"/>
</dbReference>
<evidence type="ECO:0000256" key="4">
    <source>
        <dbReference type="ARBA" id="ARBA00022801"/>
    </source>
</evidence>
<dbReference type="InterPro" id="IPR036225">
    <property type="entry name" value="SRP/SRP_N"/>
</dbReference>
<evidence type="ECO:0000259" key="11">
    <source>
        <dbReference type="PROSITE" id="PS00300"/>
    </source>
</evidence>
<protein>
    <recommendedName>
        <fullName evidence="10">Signal recognition particle protein</fullName>
        <ecNumber evidence="10">3.6.5.4</ecNumber>
    </recommendedName>
    <alternativeName>
        <fullName evidence="10">Fifty-four homolog</fullName>
    </alternativeName>
</protein>
<dbReference type="Gene3D" id="1.10.260.30">
    <property type="entry name" value="Signal recognition particle, SRP54 subunit, M-domain"/>
    <property type="match status" value="1"/>
</dbReference>
<evidence type="ECO:0000256" key="8">
    <source>
        <dbReference type="ARBA" id="ARBA00023274"/>
    </source>
</evidence>
<comment type="function">
    <text evidence="10">Involved in targeting and insertion of nascent membrane proteins into the cytoplasmic membrane. Binds to the hydrophobic signal sequence of the ribosome-nascent chain (RNC) as it emerges from the ribosomes. The SRP-RNC complex is then targeted to the cytoplasmic membrane where it interacts with the SRP receptor FtsY.</text>
</comment>
<feature type="binding site" evidence="10">
    <location>
        <begin position="248"/>
        <end position="251"/>
    </location>
    <ligand>
        <name>GTP</name>
        <dbReference type="ChEBI" id="CHEBI:37565"/>
    </ligand>
</feature>
<dbReference type="Pfam" id="PF02881">
    <property type="entry name" value="SRP54_N"/>
    <property type="match status" value="1"/>
</dbReference>
<keyword evidence="4 10" id="KW-0378">Hydrolase</keyword>
<evidence type="ECO:0000256" key="2">
    <source>
        <dbReference type="ARBA" id="ARBA00022490"/>
    </source>
</evidence>
<dbReference type="SMART" id="SM00382">
    <property type="entry name" value="AAA"/>
    <property type="match status" value="1"/>
</dbReference>
<dbReference type="InterPro" id="IPR036891">
    <property type="entry name" value="Signal_recog_part_SRP54_M_sf"/>
</dbReference>
<keyword evidence="6 10" id="KW-0342">GTP-binding</keyword>
<dbReference type="InterPro" id="IPR003593">
    <property type="entry name" value="AAA+_ATPase"/>
</dbReference>
<gene>
    <name evidence="10 12" type="primary">ffh</name>
    <name evidence="12" type="ORF">NPA09_00260</name>
</gene>
<dbReference type="Pfam" id="PF02978">
    <property type="entry name" value="SRP_SPB"/>
    <property type="match status" value="1"/>
</dbReference>
<evidence type="ECO:0000256" key="1">
    <source>
        <dbReference type="ARBA" id="ARBA00005450"/>
    </source>
</evidence>
<dbReference type="InterPro" id="IPR022941">
    <property type="entry name" value="SRP54"/>
</dbReference>
<dbReference type="SUPFAM" id="SSF52540">
    <property type="entry name" value="P-loop containing nucleoside triphosphate hydrolases"/>
    <property type="match status" value="1"/>
</dbReference>
<feature type="binding site" evidence="10">
    <location>
        <begin position="190"/>
        <end position="194"/>
    </location>
    <ligand>
        <name>GTP</name>
        <dbReference type="ChEBI" id="CHEBI:37565"/>
    </ligand>
</feature>
<keyword evidence="5 10" id="KW-0694">RNA-binding</keyword>
<reference evidence="12" key="1">
    <citation type="submission" date="2022-07" db="EMBL/GenBank/DDBJ databases">
        <title>Complete genome of Mycoplasma equigenitalium type strain T37.</title>
        <authorList>
            <person name="Spergser J."/>
        </authorList>
    </citation>
    <scope>NUCLEOTIDE SEQUENCE</scope>
    <source>
        <strain evidence="12">T37</strain>
    </source>
</reference>
<comment type="subunit">
    <text evidence="10">Part of the signal recognition particle protein translocation system, which is composed of SRP and FtsY.</text>
</comment>
<keyword evidence="2 10" id="KW-0963">Cytoplasm</keyword>
<keyword evidence="8 10" id="KW-0687">Ribonucleoprotein</keyword>
<dbReference type="HAMAP" id="MF_00306">
    <property type="entry name" value="SRP54"/>
    <property type="match status" value="1"/>
</dbReference>
<dbReference type="Gene3D" id="3.40.50.300">
    <property type="entry name" value="P-loop containing nucleotide triphosphate hydrolases"/>
    <property type="match status" value="1"/>
</dbReference>
<accession>A0ABY5J391</accession>
<organism evidence="12 13">
    <name type="scientific">Mycoplasmopsis equigenitalium</name>
    <dbReference type="NCBI Taxonomy" id="114883"/>
    <lineage>
        <taxon>Bacteria</taxon>
        <taxon>Bacillati</taxon>
        <taxon>Mycoplasmatota</taxon>
        <taxon>Mycoplasmoidales</taxon>
        <taxon>Metamycoplasmataceae</taxon>
        <taxon>Mycoplasmopsis</taxon>
    </lineage>
</organism>
<dbReference type="SMART" id="SM00962">
    <property type="entry name" value="SRP54"/>
    <property type="match status" value="1"/>
</dbReference>
<dbReference type="EC" id="3.6.5.4" evidence="10"/>
<evidence type="ECO:0000256" key="3">
    <source>
        <dbReference type="ARBA" id="ARBA00022741"/>
    </source>
</evidence>
<evidence type="ECO:0000256" key="5">
    <source>
        <dbReference type="ARBA" id="ARBA00022884"/>
    </source>
</evidence>
<dbReference type="InterPro" id="IPR004125">
    <property type="entry name" value="Signal_recog_particle_SRP54_M"/>
</dbReference>
<evidence type="ECO:0000256" key="6">
    <source>
        <dbReference type="ARBA" id="ARBA00023134"/>
    </source>
</evidence>
<comment type="subcellular location">
    <subcellularLocation>
        <location evidence="10">Cytoplasm</location>
    </subcellularLocation>
    <text evidence="10">The SRP-RNC complex is targeted to the cytoplasmic membrane.</text>
</comment>
<evidence type="ECO:0000313" key="13">
    <source>
        <dbReference type="Proteomes" id="UP001059576"/>
    </source>
</evidence>
<dbReference type="PROSITE" id="PS00300">
    <property type="entry name" value="SRP54"/>
    <property type="match status" value="1"/>
</dbReference>
<comment type="domain">
    <text evidence="10">Composed of three domains: the N-terminal N domain, which is responsible for interactions with the ribosome, the central G domain, which binds GTP, and the C-terminal M domain, which binds the RNA and the signal sequence of the RNC.</text>
</comment>
<dbReference type="Pfam" id="PF00448">
    <property type="entry name" value="SRP54"/>
    <property type="match status" value="1"/>
</dbReference>
<keyword evidence="13" id="KW-1185">Reference proteome</keyword>